<evidence type="ECO:0000313" key="3">
    <source>
        <dbReference type="Proteomes" id="UP000281647"/>
    </source>
</evidence>
<dbReference type="Proteomes" id="UP000281647">
    <property type="component" value="Unassembled WGS sequence"/>
</dbReference>
<evidence type="ECO:0000256" key="1">
    <source>
        <dbReference type="SAM" id="MobiDB-lite"/>
    </source>
</evidence>
<keyword evidence="3" id="KW-1185">Reference proteome</keyword>
<accession>A0A432VAW1</accession>
<dbReference type="AlphaFoldDB" id="A0A432VAW1"/>
<reference evidence="2 3" key="1">
    <citation type="submission" date="2018-11" db="EMBL/GenBank/DDBJ databases">
        <title>Pseudaminobacter arsenicus sp. nov., an arsenic-resistant bacterium isolated from arsenic-rich aquifers.</title>
        <authorList>
            <person name="Mu Y."/>
        </authorList>
    </citation>
    <scope>NUCLEOTIDE SEQUENCE [LARGE SCALE GENOMIC DNA]</scope>
    <source>
        <strain evidence="2 3">CB3</strain>
    </source>
</reference>
<comment type="caution">
    <text evidence="2">The sequence shown here is derived from an EMBL/GenBank/DDBJ whole genome shotgun (WGS) entry which is preliminary data.</text>
</comment>
<name>A0A432VAW1_9HYPH</name>
<dbReference type="OrthoDB" id="8450774at2"/>
<proteinExistence type="predicted"/>
<evidence type="ECO:0000313" key="2">
    <source>
        <dbReference type="EMBL" id="RUM99311.1"/>
    </source>
</evidence>
<gene>
    <name evidence="2" type="ORF">EET67_03900</name>
</gene>
<protein>
    <submittedName>
        <fullName evidence="2">Uncharacterized protein</fullName>
    </submittedName>
</protein>
<feature type="region of interest" description="Disordered" evidence="1">
    <location>
        <begin position="200"/>
        <end position="221"/>
    </location>
</feature>
<organism evidence="2 3">
    <name type="scientific">Borborobacter arsenicus</name>
    <dbReference type="NCBI Taxonomy" id="1851146"/>
    <lineage>
        <taxon>Bacteria</taxon>
        <taxon>Pseudomonadati</taxon>
        <taxon>Pseudomonadota</taxon>
        <taxon>Alphaproteobacteria</taxon>
        <taxon>Hyphomicrobiales</taxon>
        <taxon>Phyllobacteriaceae</taxon>
        <taxon>Borborobacter</taxon>
    </lineage>
</organism>
<sequence length="233" mass="25342">MQQRAIGVPTLQKEIAAANNLSLDRVPLKTLQRFLGDTHRSNDALIRFCAEFVGTLPDSDPLATFGEQMAAFLGVWRDGHDCRPVPPEMTGRYSGRSRRAADPGGGMRVYRGDAEDWVPFSAVEIDPAPAHPFAIVREFVSNWDRRPPAEASAATTARRAYEGIAIHPNGSFFVVMRNVLTGTPRIYWLDWVADGRLGGQGHESRAGLDAGPATGASTHSSTPVLFDRAKEGS</sequence>
<dbReference type="EMBL" id="RKST01000002">
    <property type="protein sequence ID" value="RUM99311.1"/>
    <property type="molecule type" value="Genomic_DNA"/>
</dbReference>